<feature type="transmembrane region" description="Helical" evidence="2">
    <location>
        <begin position="334"/>
        <end position="355"/>
    </location>
</feature>
<feature type="transmembrane region" description="Helical" evidence="2">
    <location>
        <begin position="621"/>
        <end position="641"/>
    </location>
</feature>
<dbReference type="Proteomes" id="UP000030640">
    <property type="component" value="Unassembled WGS sequence"/>
</dbReference>
<feature type="region of interest" description="Disordered" evidence="1">
    <location>
        <begin position="163"/>
        <end position="242"/>
    </location>
</feature>
<gene>
    <name evidence="3" type="ORF">C922_00437</name>
</gene>
<keyword evidence="2" id="KW-0812">Transmembrane</keyword>
<keyword evidence="2" id="KW-0472">Membrane</keyword>
<feature type="non-terminal residue" evidence="3">
    <location>
        <position position="1"/>
    </location>
</feature>
<proteinExistence type="predicted"/>
<feature type="transmembrane region" description="Helical" evidence="2">
    <location>
        <begin position="295"/>
        <end position="314"/>
    </location>
</feature>
<reference evidence="3 4" key="1">
    <citation type="submission" date="2013-02" db="EMBL/GenBank/DDBJ databases">
        <title>The Genome Sequence of Plasmodium inui San Antonio 1.</title>
        <authorList>
            <consortium name="The Broad Institute Genome Sequencing Platform"/>
            <consortium name="The Broad Institute Genome Sequencing Center for Infectious Disease"/>
            <person name="Neafsey D."/>
            <person name="Cheeseman I."/>
            <person name="Volkman S."/>
            <person name="Adams J."/>
            <person name="Walker B."/>
            <person name="Young S.K."/>
            <person name="Zeng Q."/>
            <person name="Gargeya S."/>
            <person name="Fitzgerald M."/>
            <person name="Haas B."/>
            <person name="Abouelleil A."/>
            <person name="Alvarado L."/>
            <person name="Arachchi H.M."/>
            <person name="Berlin A.M."/>
            <person name="Chapman S.B."/>
            <person name="Dewar J."/>
            <person name="Goldberg J."/>
            <person name="Griggs A."/>
            <person name="Gujja S."/>
            <person name="Hansen M."/>
            <person name="Howarth C."/>
            <person name="Imamovic A."/>
            <person name="Larimer J."/>
            <person name="McCowan C."/>
            <person name="Murphy C."/>
            <person name="Neiman D."/>
            <person name="Pearson M."/>
            <person name="Priest M."/>
            <person name="Roberts A."/>
            <person name="Saif S."/>
            <person name="Shea T."/>
            <person name="Sisk P."/>
            <person name="Sykes S."/>
            <person name="Wortman J."/>
            <person name="Nusbaum C."/>
            <person name="Birren B."/>
        </authorList>
    </citation>
    <scope>NUCLEOTIDE SEQUENCE [LARGE SCALE GENOMIC DNA]</scope>
    <source>
        <strain evidence="3 4">San Antonio 1</strain>
    </source>
</reference>
<evidence type="ECO:0000256" key="2">
    <source>
        <dbReference type="SAM" id="Phobius"/>
    </source>
</evidence>
<feature type="transmembrane region" description="Helical" evidence="2">
    <location>
        <begin position="588"/>
        <end position="609"/>
    </location>
</feature>
<evidence type="ECO:0000313" key="3">
    <source>
        <dbReference type="EMBL" id="EUD68749.1"/>
    </source>
</evidence>
<dbReference type="AlphaFoldDB" id="W7AIA8"/>
<feature type="compositionally biased region" description="Basic and acidic residues" evidence="1">
    <location>
        <begin position="68"/>
        <end position="80"/>
    </location>
</feature>
<feature type="compositionally biased region" description="Polar residues" evidence="1">
    <location>
        <begin position="8"/>
        <end position="18"/>
    </location>
</feature>
<accession>W7AIA8</accession>
<sequence length="674" mass="77490">ESHLFASCTPSFKPNTSSSDKHKRNDRQNIPETEAIDEKTPKRDSKVEHKGKQKKVLKQEGNKIPLSDSKEKSENEEKTGNKNCANSNKLDINRAEKQINLLKGGATNGHVPNEEKRQLRDPPKRTTNVSTPKLVIHKIDRENTKEYISIKIENKRSAVKKCTLEKTSKVGKPNREKKRVHSDKRGLPQSLPPEGAQKCAVKQSTDDRRGRSNRSSNTEEESDCAQNCTPTPPTNCAPNKPNSAPTWTTWRVRLFPLFHIQKNRIYADKNSRAYTTLTNHINCIICKIFKMQKRLLIFHTIVYSVNVLIFYAILQRDLLLNQETSRNTKGTLCILYIIIAELYILLLNNAFYFFFKNQIKNAIFSLDRVNLIYIMSQLFPQYSSFFRKQFSLHEKNGNSFFNRLEGHQRGGHKGKTLTDAEHFMNACNNLSIKKKSSVRFADHEILDKLKNGHYNATNPENHHARYAHNSGESSTRKNAPTMSGGNLVLLQSMRGGLTHSLFNAYDATPFGTDSKQTQLCNSLTGHGNYPCSFEQAGQNDEIKYAATGEAHTNKSTENEKITKLTVFILNEQKQNIPNRFFFLKLRKYFNFLIILFASSLIHITIFLEIKDPFHFHVKANLFFFIFVSFIILLQVLISVMVEIEEIFIQKMKTFLNKRVTFLDYQLAMYLGLQY</sequence>
<feature type="region of interest" description="Disordered" evidence="1">
    <location>
        <begin position="1"/>
        <end position="132"/>
    </location>
</feature>
<name>W7AIA8_9APIC</name>
<dbReference type="RefSeq" id="XP_008814275.1">
    <property type="nucleotide sequence ID" value="XM_008816053.1"/>
</dbReference>
<feature type="compositionally biased region" description="Basic and acidic residues" evidence="1">
    <location>
        <begin position="112"/>
        <end position="124"/>
    </location>
</feature>
<dbReference type="VEuPathDB" id="PlasmoDB:C922_00437"/>
<keyword evidence="2" id="KW-1133">Transmembrane helix</keyword>
<dbReference type="EMBL" id="KI965461">
    <property type="protein sequence ID" value="EUD68749.1"/>
    <property type="molecule type" value="Genomic_DNA"/>
</dbReference>
<evidence type="ECO:0000313" key="4">
    <source>
        <dbReference type="Proteomes" id="UP000030640"/>
    </source>
</evidence>
<keyword evidence="4" id="KW-1185">Reference proteome</keyword>
<protein>
    <submittedName>
        <fullName evidence="3">Uncharacterized protein</fullName>
    </submittedName>
</protein>
<dbReference type="OrthoDB" id="384723at2759"/>
<dbReference type="GeneID" id="20035711"/>
<organism evidence="3 4">
    <name type="scientific">Plasmodium inui San Antonio 1</name>
    <dbReference type="NCBI Taxonomy" id="1237626"/>
    <lineage>
        <taxon>Eukaryota</taxon>
        <taxon>Sar</taxon>
        <taxon>Alveolata</taxon>
        <taxon>Apicomplexa</taxon>
        <taxon>Aconoidasida</taxon>
        <taxon>Haemosporida</taxon>
        <taxon>Plasmodiidae</taxon>
        <taxon>Plasmodium</taxon>
        <taxon>Plasmodium (Plasmodium)</taxon>
    </lineage>
</organism>
<feature type="compositionally biased region" description="Basic and acidic residues" evidence="1">
    <location>
        <begin position="36"/>
        <end position="50"/>
    </location>
</feature>
<evidence type="ECO:0000256" key="1">
    <source>
        <dbReference type="SAM" id="MobiDB-lite"/>
    </source>
</evidence>